<feature type="binding site" evidence="6">
    <location>
        <begin position="34"/>
        <end position="39"/>
    </location>
    <ligand>
        <name>ATP</name>
        <dbReference type="ChEBI" id="CHEBI:30616"/>
    </ligand>
</feature>
<keyword evidence="4 6" id="KW-0067">ATP-binding</keyword>
<keyword evidence="6" id="KW-0963">Cytoplasm</keyword>
<dbReference type="PANTHER" id="PTHR43033">
    <property type="entry name" value="TRNA(ILE)-LYSIDINE SYNTHASE-RELATED"/>
    <property type="match status" value="1"/>
</dbReference>
<dbReference type="Gene3D" id="3.40.50.620">
    <property type="entry name" value="HUPs"/>
    <property type="match status" value="1"/>
</dbReference>
<dbReference type="EMBL" id="FORI01000003">
    <property type="protein sequence ID" value="SFI60873.1"/>
    <property type="molecule type" value="Genomic_DNA"/>
</dbReference>
<name>A0A1I3JKU0_9SPIR</name>
<dbReference type="CDD" id="cd01992">
    <property type="entry name" value="TilS_N"/>
    <property type="match status" value="1"/>
</dbReference>
<evidence type="ECO:0000313" key="9">
    <source>
        <dbReference type="Proteomes" id="UP000182737"/>
    </source>
</evidence>
<feature type="domain" description="tRNA(Ile)-lysidine/2-thiocytidine synthase N-terminal" evidence="7">
    <location>
        <begin position="29"/>
        <end position="213"/>
    </location>
</feature>
<sequence>MCEFEEKVKKNLIECGIKPDETLNGTQKIGLAVSGGADSVSLLLSLSSIFSSLYVITVNHNIRPAEESAGDAQYVSELCKKLQEEKKVQIFCKVVELKKGLVQSEAQKRGGGTEDAARALRYKAFEEFIADNSLDALCLAHNKNDQLETVLMRFLQGASLDSAGGIKERRGNYIRPLLNITRSEIEDYLTSQNISWRTDKTNFETDYLRNKIRLKLVPFLDENFEGWQKAVLSGAQKASEDSQVIQSLLSTIPLTVNTDDSVQLSLDDFLAAPDSIKYRILLEACNKAGEDSRIPHQFLKDVVLALDDEGKASFTKHFASIDIICEKKHLFIKKHTEDNTDLVFSDIIEKSGTFEFPFGVLNVFNNREQNGKNLVSVCAGEGAVVDGVSLPFCVRNISPGDTVICADGSEKKVSDILSDWHVAASQKSLVPVIQLLDEKSQRIKAVLGGFLGYKDWIVKL</sequence>
<keyword evidence="9" id="KW-1185">Reference proteome</keyword>
<gene>
    <name evidence="6" type="primary">tilS</name>
    <name evidence="8" type="ORF">SAMN04487775_10397</name>
</gene>
<dbReference type="SUPFAM" id="SSF52402">
    <property type="entry name" value="Adenine nucleotide alpha hydrolases-like"/>
    <property type="match status" value="1"/>
</dbReference>
<dbReference type="InterPro" id="IPR012094">
    <property type="entry name" value="tRNA_Ile_lys_synt"/>
</dbReference>
<dbReference type="AlphaFoldDB" id="A0A1I3JKU0"/>
<dbReference type="OrthoDB" id="9807403at2"/>
<evidence type="ECO:0000256" key="4">
    <source>
        <dbReference type="ARBA" id="ARBA00022840"/>
    </source>
</evidence>
<evidence type="ECO:0000256" key="1">
    <source>
        <dbReference type="ARBA" id="ARBA00022598"/>
    </source>
</evidence>
<dbReference type="GO" id="GO:0032267">
    <property type="term" value="F:tRNA(Ile)-lysidine synthase activity"/>
    <property type="evidence" value="ECO:0007669"/>
    <property type="project" value="UniProtKB-EC"/>
</dbReference>
<evidence type="ECO:0000256" key="5">
    <source>
        <dbReference type="ARBA" id="ARBA00048539"/>
    </source>
</evidence>
<dbReference type="RefSeq" id="WP_074930947.1">
    <property type="nucleotide sequence ID" value="NZ_FORI01000003.1"/>
</dbReference>
<dbReference type="GO" id="GO:0005524">
    <property type="term" value="F:ATP binding"/>
    <property type="evidence" value="ECO:0007669"/>
    <property type="project" value="UniProtKB-UniRule"/>
</dbReference>
<keyword evidence="3 6" id="KW-0547">Nucleotide-binding</keyword>
<dbReference type="InterPro" id="IPR012795">
    <property type="entry name" value="tRNA_Ile_lys_synt_N"/>
</dbReference>
<evidence type="ECO:0000256" key="2">
    <source>
        <dbReference type="ARBA" id="ARBA00022694"/>
    </source>
</evidence>
<dbReference type="GO" id="GO:0005737">
    <property type="term" value="C:cytoplasm"/>
    <property type="evidence" value="ECO:0007669"/>
    <property type="project" value="UniProtKB-SubCell"/>
</dbReference>
<organism evidence="8 9">
    <name type="scientific">Treponema bryantii</name>
    <dbReference type="NCBI Taxonomy" id="163"/>
    <lineage>
        <taxon>Bacteria</taxon>
        <taxon>Pseudomonadati</taxon>
        <taxon>Spirochaetota</taxon>
        <taxon>Spirochaetia</taxon>
        <taxon>Spirochaetales</taxon>
        <taxon>Treponemataceae</taxon>
        <taxon>Treponema</taxon>
    </lineage>
</organism>
<keyword evidence="1 6" id="KW-0436">Ligase</keyword>
<dbReference type="Pfam" id="PF01171">
    <property type="entry name" value="ATP_bind_3"/>
    <property type="match status" value="1"/>
</dbReference>
<evidence type="ECO:0000256" key="6">
    <source>
        <dbReference type="HAMAP-Rule" id="MF_01161"/>
    </source>
</evidence>
<dbReference type="NCBIfam" id="TIGR02432">
    <property type="entry name" value="lysidine_TilS_N"/>
    <property type="match status" value="1"/>
</dbReference>
<comment type="function">
    <text evidence="6">Ligates lysine onto the cytidine present at position 34 of the AUA codon-specific tRNA(Ile) that contains the anticodon CAU, in an ATP-dependent manner. Cytidine is converted to lysidine, thus changing the amino acid specificity of the tRNA from methionine to isoleucine.</text>
</comment>
<comment type="catalytic activity">
    <reaction evidence="5 6">
        <text>cytidine(34) in tRNA(Ile2) + L-lysine + ATP = lysidine(34) in tRNA(Ile2) + AMP + diphosphate + H(+)</text>
        <dbReference type="Rhea" id="RHEA:43744"/>
        <dbReference type="Rhea" id="RHEA-COMP:10625"/>
        <dbReference type="Rhea" id="RHEA-COMP:10670"/>
        <dbReference type="ChEBI" id="CHEBI:15378"/>
        <dbReference type="ChEBI" id="CHEBI:30616"/>
        <dbReference type="ChEBI" id="CHEBI:32551"/>
        <dbReference type="ChEBI" id="CHEBI:33019"/>
        <dbReference type="ChEBI" id="CHEBI:82748"/>
        <dbReference type="ChEBI" id="CHEBI:83665"/>
        <dbReference type="ChEBI" id="CHEBI:456215"/>
        <dbReference type="EC" id="6.3.4.19"/>
    </reaction>
</comment>
<comment type="domain">
    <text evidence="6">The N-terminal region contains the highly conserved SGGXDS motif, predicted to be a P-loop motif involved in ATP binding.</text>
</comment>
<accession>A0A1I3JKU0</accession>
<protein>
    <recommendedName>
        <fullName evidence="6">tRNA(Ile)-lysidine synthase</fullName>
        <ecNumber evidence="6">6.3.4.19</ecNumber>
    </recommendedName>
    <alternativeName>
        <fullName evidence="6">tRNA(Ile)-2-lysyl-cytidine synthase</fullName>
    </alternativeName>
    <alternativeName>
        <fullName evidence="6">tRNA(Ile)-lysidine synthetase</fullName>
    </alternativeName>
</protein>
<evidence type="ECO:0000259" key="7">
    <source>
        <dbReference type="Pfam" id="PF01171"/>
    </source>
</evidence>
<dbReference type="GO" id="GO:0006400">
    <property type="term" value="P:tRNA modification"/>
    <property type="evidence" value="ECO:0007669"/>
    <property type="project" value="UniProtKB-UniRule"/>
</dbReference>
<dbReference type="InterPro" id="IPR014729">
    <property type="entry name" value="Rossmann-like_a/b/a_fold"/>
</dbReference>
<comment type="similarity">
    <text evidence="6">Belongs to the tRNA(Ile)-lysidine synthase family.</text>
</comment>
<dbReference type="EC" id="6.3.4.19" evidence="6"/>
<dbReference type="PANTHER" id="PTHR43033:SF1">
    <property type="entry name" value="TRNA(ILE)-LYSIDINE SYNTHASE-RELATED"/>
    <property type="match status" value="1"/>
</dbReference>
<dbReference type="Proteomes" id="UP000182737">
    <property type="component" value="Unassembled WGS sequence"/>
</dbReference>
<dbReference type="HAMAP" id="MF_01161">
    <property type="entry name" value="tRNA_Ile_lys_synt"/>
    <property type="match status" value="1"/>
</dbReference>
<dbReference type="InterPro" id="IPR011063">
    <property type="entry name" value="TilS/TtcA_N"/>
</dbReference>
<evidence type="ECO:0000256" key="3">
    <source>
        <dbReference type="ARBA" id="ARBA00022741"/>
    </source>
</evidence>
<keyword evidence="2 6" id="KW-0819">tRNA processing</keyword>
<proteinExistence type="inferred from homology"/>
<comment type="subcellular location">
    <subcellularLocation>
        <location evidence="6">Cytoplasm</location>
    </subcellularLocation>
</comment>
<evidence type="ECO:0000313" key="8">
    <source>
        <dbReference type="EMBL" id="SFI60873.1"/>
    </source>
</evidence>
<reference evidence="9" key="1">
    <citation type="submission" date="2016-10" db="EMBL/GenBank/DDBJ databases">
        <authorList>
            <person name="Varghese N."/>
            <person name="Submissions S."/>
        </authorList>
    </citation>
    <scope>NUCLEOTIDE SEQUENCE [LARGE SCALE GENOMIC DNA]</scope>
    <source>
        <strain evidence="9">XBD1002</strain>
    </source>
</reference>